<evidence type="ECO:0000313" key="12">
    <source>
        <dbReference type="EMBL" id="MET3613292.1"/>
    </source>
</evidence>
<evidence type="ECO:0000313" key="13">
    <source>
        <dbReference type="Proteomes" id="UP001549047"/>
    </source>
</evidence>
<dbReference type="PANTHER" id="PTHR34820">
    <property type="entry name" value="INNER MEMBRANE PROTEIN YEBZ"/>
    <property type="match status" value="1"/>
</dbReference>
<keyword evidence="2" id="KW-1003">Cell membrane</keyword>
<proteinExistence type="predicted"/>
<dbReference type="RefSeq" id="WP_354555771.1">
    <property type="nucleotide sequence ID" value="NZ_JBEPMB010000001.1"/>
</dbReference>
<dbReference type="InterPro" id="IPR008457">
    <property type="entry name" value="Cu-R_CopD_dom"/>
</dbReference>
<feature type="transmembrane region" description="Helical" evidence="9">
    <location>
        <begin position="418"/>
        <end position="437"/>
    </location>
</feature>
<feature type="transmembrane region" description="Helical" evidence="9">
    <location>
        <begin position="353"/>
        <end position="373"/>
    </location>
</feature>
<dbReference type="Pfam" id="PF05425">
    <property type="entry name" value="CopD"/>
    <property type="match status" value="1"/>
</dbReference>
<feature type="transmembrane region" description="Helical" evidence="9">
    <location>
        <begin position="183"/>
        <end position="201"/>
    </location>
</feature>
<evidence type="ECO:0000256" key="4">
    <source>
        <dbReference type="ARBA" id="ARBA00022723"/>
    </source>
</evidence>
<evidence type="ECO:0000256" key="8">
    <source>
        <dbReference type="ARBA" id="ARBA00023136"/>
    </source>
</evidence>
<dbReference type="Pfam" id="PF04234">
    <property type="entry name" value="CopC"/>
    <property type="match status" value="1"/>
</dbReference>
<feature type="transmembrane region" description="Helical" evidence="9">
    <location>
        <begin position="221"/>
        <end position="243"/>
    </location>
</feature>
<dbReference type="InterPro" id="IPR014756">
    <property type="entry name" value="Ig_E-set"/>
</dbReference>
<evidence type="ECO:0000256" key="5">
    <source>
        <dbReference type="ARBA" id="ARBA00022729"/>
    </source>
</evidence>
<dbReference type="InterPro" id="IPR032694">
    <property type="entry name" value="CopC/D"/>
</dbReference>
<evidence type="ECO:0000259" key="11">
    <source>
        <dbReference type="Pfam" id="PF05425"/>
    </source>
</evidence>
<feature type="transmembrane region" description="Helical" evidence="9">
    <location>
        <begin position="250"/>
        <end position="271"/>
    </location>
</feature>
<keyword evidence="13" id="KW-1185">Reference proteome</keyword>
<feature type="domain" description="CopC" evidence="10">
    <location>
        <begin position="32"/>
        <end position="123"/>
    </location>
</feature>
<feature type="domain" description="Copper resistance protein D" evidence="11">
    <location>
        <begin position="314"/>
        <end position="433"/>
    </location>
</feature>
<keyword evidence="3 9" id="KW-0812">Transmembrane</keyword>
<dbReference type="PANTHER" id="PTHR34820:SF4">
    <property type="entry name" value="INNER MEMBRANE PROTEIN YEBZ"/>
    <property type="match status" value="1"/>
</dbReference>
<evidence type="ECO:0000256" key="9">
    <source>
        <dbReference type="SAM" id="Phobius"/>
    </source>
</evidence>
<dbReference type="Proteomes" id="UP001549047">
    <property type="component" value="Unassembled WGS sequence"/>
</dbReference>
<keyword evidence="6 9" id="KW-1133">Transmembrane helix</keyword>
<evidence type="ECO:0000256" key="2">
    <source>
        <dbReference type="ARBA" id="ARBA00022475"/>
    </source>
</evidence>
<feature type="transmembrane region" description="Helical" evidence="9">
    <location>
        <begin position="283"/>
        <end position="303"/>
    </location>
</feature>
<dbReference type="InterPro" id="IPR014755">
    <property type="entry name" value="Cu-Rt/internalin_Ig-like"/>
</dbReference>
<evidence type="ECO:0000259" key="10">
    <source>
        <dbReference type="Pfam" id="PF04234"/>
    </source>
</evidence>
<dbReference type="SUPFAM" id="SSF81296">
    <property type="entry name" value="E set domains"/>
    <property type="match status" value="1"/>
</dbReference>
<dbReference type="EMBL" id="JBEPMB010000001">
    <property type="protein sequence ID" value="MET3613292.1"/>
    <property type="molecule type" value="Genomic_DNA"/>
</dbReference>
<dbReference type="Gene3D" id="2.60.40.1220">
    <property type="match status" value="1"/>
</dbReference>
<gene>
    <name evidence="12" type="ORF">ABID16_001597</name>
</gene>
<name>A0ABV2IXS0_9HYPH</name>
<reference evidence="12 13" key="1">
    <citation type="submission" date="2024-06" db="EMBL/GenBank/DDBJ databases">
        <title>Genomic Encyclopedia of Type Strains, Phase IV (KMG-IV): sequencing the most valuable type-strain genomes for metagenomic binning, comparative biology and taxonomic classification.</title>
        <authorList>
            <person name="Goeker M."/>
        </authorList>
    </citation>
    <scope>NUCLEOTIDE SEQUENCE [LARGE SCALE GENOMIC DNA]</scope>
    <source>
        <strain evidence="12 13">DSM 29780</strain>
    </source>
</reference>
<organism evidence="12 13">
    <name type="scientific">Rhizobium aquaticum</name>
    <dbReference type="NCBI Taxonomy" id="1549636"/>
    <lineage>
        <taxon>Bacteria</taxon>
        <taxon>Pseudomonadati</taxon>
        <taxon>Pseudomonadota</taxon>
        <taxon>Alphaproteobacteria</taxon>
        <taxon>Hyphomicrobiales</taxon>
        <taxon>Rhizobiaceae</taxon>
        <taxon>Rhizobium/Agrobacterium group</taxon>
        <taxon>Rhizobium</taxon>
    </lineage>
</organism>
<evidence type="ECO:0000256" key="3">
    <source>
        <dbReference type="ARBA" id="ARBA00022692"/>
    </source>
</evidence>
<dbReference type="InterPro" id="IPR007348">
    <property type="entry name" value="CopC_dom"/>
</dbReference>
<protein>
    <submittedName>
        <fullName evidence="12">Copper transport protein</fullName>
    </submittedName>
</protein>
<feature type="transmembrane region" description="Helical" evidence="9">
    <location>
        <begin position="323"/>
        <end position="341"/>
    </location>
</feature>
<accession>A0ABV2IXS0</accession>
<comment type="caution">
    <text evidence="12">The sequence shown here is derived from an EMBL/GenBank/DDBJ whole genome shotgun (WGS) entry which is preliminary data.</text>
</comment>
<evidence type="ECO:0000256" key="1">
    <source>
        <dbReference type="ARBA" id="ARBA00004651"/>
    </source>
</evidence>
<keyword evidence="8 9" id="KW-0472">Membrane</keyword>
<evidence type="ECO:0000256" key="6">
    <source>
        <dbReference type="ARBA" id="ARBA00022989"/>
    </source>
</evidence>
<feature type="transmembrane region" description="Helical" evidence="9">
    <location>
        <begin position="151"/>
        <end position="171"/>
    </location>
</feature>
<sequence>MGWGLGSLPRTLFRTIWALVALILLPNLALAHAQLLSSDPNDGAVLASAPAAVTLTFNEPVSPITIKLARPDGSVSLIDTIRSDGSAITITLPPALANGSYALSYRVISEDGHPIGGTLGFSIGAPSAGGSAIAADTTPQASRLLILAQRVALYLGLFLGVGGVFALNWFGRDGRESVLMIRAFLGLGLVAAVTGIGLQGLDMLAVSPTALESAAPWRQGLTATYAATLALAAIAMLTALASLTRRGRWAAVPSLLALVMTGLAVAASGHASAAEPQWLMRSAVFVHAICVAVWIGALLPLTLALKRGGAAGAAMLQRFSRRILPVVTLLLISGIALAVVQVRKVEALVTTQYGTVLSIKIALLVALFAAAAVNRAFLTKPALDGVKDPLWLPPSPPQGGSVGDGSSTTVGRSLRISILLEILIVFAILITVANWRFTPPPRALQLAARQAVATELMSDKAMVELSIFPAAPGPVTVTVTPMAHGTGDLTVKELSVIVSNPGAGIEPIRKKAEFNGDGEYVVEGLRLPLPGRWHIRVEILISDFEMTAPEGEMTISP</sequence>
<evidence type="ECO:0000256" key="7">
    <source>
        <dbReference type="ARBA" id="ARBA00023008"/>
    </source>
</evidence>
<comment type="subcellular location">
    <subcellularLocation>
        <location evidence="1">Cell membrane</location>
        <topology evidence="1">Multi-pass membrane protein</topology>
    </subcellularLocation>
</comment>
<keyword evidence="4" id="KW-0479">Metal-binding</keyword>
<keyword evidence="7" id="KW-0186">Copper</keyword>
<keyword evidence="5" id="KW-0732">Signal</keyword>